<feature type="region of interest" description="Disordered" evidence="1">
    <location>
        <begin position="95"/>
        <end position="137"/>
    </location>
</feature>
<dbReference type="Proteomes" id="UP000291116">
    <property type="component" value="Unassembled WGS sequence"/>
</dbReference>
<feature type="compositionally biased region" description="Basic and acidic residues" evidence="1">
    <location>
        <begin position="262"/>
        <end position="272"/>
    </location>
</feature>
<protein>
    <submittedName>
        <fullName evidence="2">Uncharacterized protein</fullName>
    </submittedName>
</protein>
<reference evidence="2 3" key="1">
    <citation type="submission" date="2019-01" db="EMBL/GenBank/DDBJ databases">
        <authorList>
            <person name="Ferrante I. M."/>
        </authorList>
    </citation>
    <scope>NUCLEOTIDE SEQUENCE [LARGE SCALE GENOMIC DNA]</scope>
    <source>
        <strain evidence="2 3">B856</strain>
    </source>
</reference>
<evidence type="ECO:0000313" key="3">
    <source>
        <dbReference type="Proteomes" id="UP000291116"/>
    </source>
</evidence>
<feature type="compositionally biased region" description="Basic and acidic residues" evidence="1">
    <location>
        <begin position="125"/>
        <end position="137"/>
    </location>
</feature>
<evidence type="ECO:0000256" key="1">
    <source>
        <dbReference type="SAM" id="MobiDB-lite"/>
    </source>
</evidence>
<keyword evidence="3" id="KW-1185">Reference proteome</keyword>
<evidence type="ECO:0000313" key="2">
    <source>
        <dbReference type="EMBL" id="VEU40326.1"/>
    </source>
</evidence>
<feature type="region of interest" description="Disordered" evidence="1">
    <location>
        <begin position="1"/>
        <end position="38"/>
    </location>
</feature>
<feature type="region of interest" description="Disordered" evidence="1">
    <location>
        <begin position="215"/>
        <end position="284"/>
    </location>
</feature>
<feature type="compositionally biased region" description="Polar residues" evidence="1">
    <location>
        <begin position="1"/>
        <end position="10"/>
    </location>
</feature>
<accession>A0A448ZE87</accession>
<proteinExistence type="predicted"/>
<dbReference type="Gene3D" id="6.20.250.70">
    <property type="match status" value="1"/>
</dbReference>
<feature type="compositionally biased region" description="Acidic residues" evidence="1">
    <location>
        <begin position="102"/>
        <end position="113"/>
    </location>
</feature>
<dbReference type="AlphaFoldDB" id="A0A448ZE87"/>
<dbReference type="EMBL" id="CAACVS010000273">
    <property type="protein sequence ID" value="VEU40326.1"/>
    <property type="molecule type" value="Genomic_DNA"/>
</dbReference>
<name>A0A448ZE87_9STRA</name>
<dbReference type="OrthoDB" id="48499at2759"/>
<feature type="compositionally biased region" description="Basic residues" evidence="1">
    <location>
        <begin position="275"/>
        <end position="284"/>
    </location>
</feature>
<gene>
    <name evidence="2" type="ORF">PSNMU_V1.4_AUG-EV-PASAV3_0072090</name>
</gene>
<sequence>MSTPSNQFNSFIDRELNLPPPGAIDHIENDNDDDDDSDRYELWTFRVPSEMKVSDLNGVEIDLEAIASNKQGGGMKINDGKFTIHMGETVENKNLRVLVPNEQDDDEDDDDDSSSSSNSDSDESGGAKKSDTKDNKFFLHPSSRAFSRHFNVHAGGLSRKTEAELAPLVGPKATDDVLRHAYSHIPQRTGLKRRWMPLGAPQSARDIAHGLVTLQPDKHKSNGKKTATAVCSEDDEIADKKVRRKRNADGVASPKKKRIKKERGAKSAEKAANKSAKKAKKQRK</sequence>
<organism evidence="2 3">
    <name type="scientific">Pseudo-nitzschia multistriata</name>
    <dbReference type="NCBI Taxonomy" id="183589"/>
    <lineage>
        <taxon>Eukaryota</taxon>
        <taxon>Sar</taxon>
        <taxon>Stramenopiles</taxon>
        <taxon>Ochrophyta</taxon>
        <taxon>Bacillariophyta</taxon>
        <taxon>Bacillariophyceae</taxon>
        <taxon>Bacillariophycidae</taxon>
        <taxon>Bacillariales</taxon>
        <taxon>Bacillariaceae</taxon>
        <taxon>Pseudo-nitzschia</taxon>
    </lineage>
</organism>